<dbReference type="EMBL" id="JBHSJB010000049">
    <property type="protein sequence ID" value="MFC5059878.1"/>
    <property type="molecule type" value="Genomic_DNA"/>
</dbReference>
<comment type="caution">
    <text evidence="2">The sequence shown here is derived from an EMBL/GenBank/DDBJ whole genome shotgun (WGS) entry which is preliminary data.</text>
</comment>
<evidence type="ECO:0000313" key="3">
    <source>
        <dbReference type="Proteomes" id="UP001595833"/>
    </source>
</evidence>
<gene>
    <name evidence="2" type="ORF">ACFPFM_39715</name>
</gene>
<proteinExistence type="predicted"/>
<reference evidence="3" key="1">
    <citation type="journal article" date="2019" name="Int. J. Syst. Evol. Microbiol.">
        <title>The Global Catalogue of Microorganisms (GCM) 10K type strain sequencing project: providing services to taxonomists for standard genome sequencing and annotation.</title>
        <authorList>
            <consortium name="The Broad Institute Genomics Platform"/>
            <consortium name="The Broad Institute Genome Sequencing Center for Infectious Disease"/>
            <person name="Wu L."/>
            <person name="Ma J."/>
        </authorList>
    </citation>
    <scope>NUCLEOTIDE SEQUENCE [LARGE SCALE GENOMIC DNA]</scope>
    <source>
        <strain evidence="3">KCTC 12848</strain>
    </source>
</reference>
<dbReference type="Proteomes" id="UP001595833">
    <property type="component" value="Unassembled WGS sequence"/>
</dbReference>
<evidence type="ECO:0000256" key="1">
    <source>
        <dbReference type="SAM" id="MobiDB-lite"/>
    </source>
</evidence>
<keyword evidence="3" id="KW-1185">Reference proteome</keyword>
<sequence>MLLIAARTVLIDGRHEFADQGMSGAVPRPRRPTGCEAHGHRPVVETAHTASLSLMKPKPCVPTVFSAYTNTGDGGCFG</sequence>
<accession>A0ABV9YCE1</accession>
<dbReference type="RefSeq" id="WP_344038206.1">
    <property type="nucleotide sequence ID" value="NZ_BAAAKE010000010.1"/>
</dbReference>
<evidence type="ECO:0000313" key="2">
    <source>
        <dbReference type="EMBL" id="MFC5059878.1"/>
    </source>
</evidence>
<name>A0ABV9YCE1_9PSEU</name>
<organism evidence="2 3">
    <name type="scientific">Saccharothrix xinjiangensis</name>
    <dbReference type="NCBI Taxonomy" id="204798"/>
    <lineage>
        <taxon>Bacteria</taxon>
        <taxon>Bacillati</taxon>
        <taxon>Actinomycetota</taxon>
        <taxon>Actinomycetes</taxon>
        <taxon>Pseudonocardiales</taxon>
        <taxon>Pseudonocardiaceae</taxon>
        <taxon>Saccharothrix</taxon>
    </lineage>
</organism>
<protein>
    <submittedName>
        <fullName evidence="2">Uncharacterized protein</fullName>
    </submittedName>
</protein>
<feature type="region of interest" description="Disordered" evidence="1">
    <location>
        <begin position="19"/>
        <end position="38"/>
    </location>
</feature>